<organism evidence="1 2">
    <name type="scientific">Plectus sambesii</name>
    <dbReference type="NCBI Taxonomy" id="2011161"/>
    <lineage>
        <taxon>Eukaryota</taxon>
        <taxon>Metazoa</taxon>
        <taxon>Ecdysozoa</taxon>
        <taxon>Nematoda</taxon>
        <taxon>Chromadorea</taxon>
        <taxon>Plectida</taxon>
        <taxon>Plectina</taxon>
        <taxon>Plectoidea</taxon>
        <taxon>Plectidae</taxon>
        <taxon>Plectus</taxon>
    </lineage>
</organism>
<keyword evidence="1" id="KW-1185">Reference proteome</keyword>
<accession>A0A914XRJ2</accession>
<protein>
    <submittedName>
        <fullName evidence="2">Uncharacterized protein</fullName>
    </submittedName>
</protein>
<sequence>MGKAYLNHTKRLSSGTENQLNKEMQMGSIASEFCTNMGKVCLNQMKRLSNENQRNKEMHMGNQVLGQCMKTVMVCINQMMKLSNGTENQQNKVV</sequence>
<evidence type="ECO:0000313" key="2">
    <source>
        <dbReference type="WBParaSite" id="PSAMB.scaffold9779size4630.g32741.t1"/>
    </source>
</evidence>
<reference evidence="2" key="1">
    <citation type="submission" date="2022-11" db="UniProtKB">
        <authorList>
            <consortium name="WormBaseParasite"/>
        </authorList>
    </citation>
    <scope>IDENTIFICATION</scope>
</reference>
<dbReference type="Proteomes" id="UP000887566">
    <property type="component" value="Unplaced"/>
</dbReference>
<proteinExistence type="predicted"/>
<dbReference type="AlphaFoldDB" id="A0A914XRJ2"/>
<name>A0A914XRJ2_9BILA</name>
<evidence type="ECO:0000313" key="1">
    <source>
        <dbReference type="Proteomes" id="UP000887566"/>
    </source>
</evidence>
<dbReference type="WBParaSite" id="PSAMB.scaffold9779size4630.g32741.t1">
    <property type="protein sequence ID" value="PSAMB.scaffold9779size4630.g32741.t1"/>
    <property type="gene ID" value="PSAMB.scaffold9779size4630.g32741"/>
</dbReference>